<dbReference type="GO" id="GO:0080155">
    <property type="term" value="P:regulation of double fertilization forming a zygote and endosperm"/>
    <property type="evidence" value="ECO:0000318"/>
    <property type="project" value="GO_Central"/>
</dbReference>
<accession>Q9FI02</accession>
<evidence type="ECO:0000313" key="5">
    <source>
        <dbReference type="Proteomes" id="UP000006548"/>
    </source>
</evidence>
<name>Q9FI02_ARATH</name>
<dbReference type="AlphaFoldDB" id="Q9FI02"/>
<evidence type="ECO:0000313" key="4">
    <source>
        <dbReference type="EMBL" id="BAB09546.1"/>
    </source>
</evidence>
<dbReference type="EMBL" id="AB017066">
    <property type="protein sequence ID" value="BAB09546.1"/>
    <property type="molecule type" value="Genomic_DNA"/>
</dbReference>
<dbReference type="STRING" id="3702.Q9FI02"/>
<dbReference type="GO" id="GO:0031982">
    <property type="term" value="C:vesicle"/>
    <property type="evidence" value="ECO:0000318"/>
    <property type="project" value="GO_Central"/>
</dbReference>
<dbReference type="GO" id="GO:2000008">
    <property type="term" value="P:regulation of protein localization to cell surface"/>
    <property type="evidence" value="ECO:0000318"/>
    <property type="project" value="GO_Central"/>
</dbReference>
<dbReference type="RefSeq" id="NP_200185.1">
    <property type="nucleotide sequence ID" value="NM_124753.1"/>
</dbReference>
<keyword evidence="5" id="KW-1185">Reference proteome</keyword>
<feature type="region of interest" description="Disordered" evidence="1">
    <location>
        <begin position="249"/>
        <end position="275"/>
    </location>
</feature>
<evidence type="ECO:0000313" key="2">
    <source>
        <dbReference type="Araport" id="AT5G53740"/>
    </source>
</evidence>
<reference evidence="5" key="5">
    <citation type="journal article" date="2017" name="Plant J.">
        <title>Araport11: a complete reannotation of the Arabidopsis thaliana reference genome.</title>
        <authorList>
            <person name="Cheng C.Y."/>
            <person name="Krishnakumar V."/>
            <person name="Chan A.P."/>
            <person name="Thibaud-Nissen F."/>
            <person name="Schobel S."/>
            <person name="Town C.D."/>
        </authorList>
    </citation>
    <scope>GENOME REANNOTATION</scope>
    <source>
        <strain evidence="5">cv. Columbia</strain>
    </source>
</reference>
<dbReference type="TAIR" id="AT5G53740"/>
<reference evidence="4" key="1">
    <citation type="journal article" date="1999" name="DNA Res.">
        <title>Structural analysis of Arabidopsis thaliana chromosome 5. IX. Sequence features of the regions of 1,011,550 bp covered by seventeen P1 and TAC clones.</title>
        <authorList>
            <person name="Kaneko T."/>
            <person name="Katoh T."/>
            <person name="Sato S."/>
            <person name="Nakamura Y."/>
            <person name="Asamizu E."/>
            <person name="Kotani H."/>
            <person name="Miyajima N."/>
            <person name="Tabata S."/>
        </authorList>
    </citation>
    <scope>NUCLEOTIDE SEQUENCE [LARGE SCALE GENOMIC DNA]</scope>
</reference>
<dbReference type="GO" id="GO:0009567">
    <property type="term" value="P:double fertilization forming a zygote and endosperm"/>
    <property type="evidence" value="ECO:0000318"/>
    <property type="project" value="GO_Central"/>
</dbReference>
<dbReference type="Araport" id="AT5G53740"/>
<dbReference type="PaxDb" id="3702-AT5G53740.1"/>
<reference evidence="3" key="3">
    <citation type="submission" date="2011-02" db="EMBL/GenBank/DDBJ databases">
        <authorList>
            <consortium name="TAIR"/>
            <person name="Swarbreck D."/>
            <person name="Lamesch P."/>
            <person name="Wilks C."/>
            <person name="Huala E."/>
        </authorList>
    </citation>
    <scope>NUCLEOTIDE SEQUENCE</scope>
</reference>
<evidence type="ECO:0000313" key="3">
    <source>
        <dbReference type="EMBL" id="AED96400.1"/>
    </source>
</evidence>
<evidence type="ECO:0000256" key="1">
    <source>
        <dbReference type="SAM" id="MobiDB-lite"/>
    </source>
</evidence>
<feature type="region of interest" description="Disordered" evidence="1">
    <location>
        <begin position="1"/>
        <end position="28"/>
    </location>
</feature>
<dbReference type="HOGENOM" id="CLU_1013180_0_0_1"/>
<dbReference type="GeneID" id="835455"/>
<proteinExistence type="predicted"/>
<reference evidence="3 5" key="2">
    <citation type="journal article" date="2000" name="Nature">
        <title>Sequence and analysis of chromosome 5 of the plant Arabidopsis thaliana.</title>
        <authorList>
            <consortium name="Kazusa DNA Research Institute"/>
            <consortium name="Cold Spring Harbor and Washington University in St Louis Sequencing Consortium"/>
            <consortium name="European Union Arabidopsis Genome Sequencing Consortium"/>
            <person name="Tabata S."/>
            <person name="Kaneko T."/>
            <person name="Nakamura Y."/>
            <person name="Kotani H."/>
            <person name="Kato T."/>
            <person name="Asamizu E."/>
            <person name="Miyajima N."/>
            <person name="Sasamoto S."/>
            <person name="Kimura T."/>
            <person name="Hosouchi T."/>
            <person name="Kawashima K."/>
            <person name="Kohara M."/>
            <person name="Matsumoto M."/>
            <person name="Matsuno A."/>
            <person name="Muraki A."/>
            <person name="Nakayama S."/>
            <person name="Nakazaki N."/>
            <person name="Naruo K."/>
            <person name="Okumura S."/>
            <person name="Shinpo S."/>
            <person name="Takeuchi C."/>
            <person name="Wada T."/>
            <person name="Watanabe A."/>
            <person name="Yamada M."/>
            <person name="Yasuda M."/>
            <person name="Sato S."/>
            <person name="de la Bastide M."/>
            <person name="Huang E."/>
            <person name="Spiegel L."/>
            <person name="Gnoj L."/>
            <person name="O'Shaughnessy A."/>
            <person name="Preston R."/>
            <person name="Habermann K."/>
            <person name="Murray J."/>
            <person name="Johnson D."/>
            <person name="Rohlfing T."/>
            <person name="Nelson J."/>
            <person name="Stoneking T."/>
            <person name="Pepin K."/>
            <person name="Spieth J."/>
            <person name="Sekhon M."/>
            <person name="Armstrong J."/>
            <person name="Becker M."/>
            <person name="Belter E."/>
            <person name="Cordum H."/>
            <person name="Cordes M."/>
            <person name="Courtney L."/>
            <person name="Courtney W."/>
            <person name="Dante M."/>
            <person name="Du H."/>
            <person name="Edwards J."/>
            <person name="Fryman J."/>
            <person name="Haakensen B."/>
            <person name="Lamar E."/>
            <person name="Latreille P."/>
            <person name="Leonard S."/>
            <person name="Meyer R."/>
            <person name="Mulvaney E."/>
            <person name="Ozersky P."/>
            <person name="Riley A."/>
            <person name="Strowmatt C."/>
            <person name="Wagner-McPherson C."/>
            <person name="Wollam A."/>
            <person name="Yoakum M."/>
            <person name="Bell M."/>
            <person name="Dedhia N."/>
            <person name="Parnell L."/>
            <person name="Shah R."/>
            <person name="Rodriguez M."/>
            <person name="See L.H."/>
            <person name="Vil D."/>
            <person name="Baker J."/>
            <person name="Kirchoff K."/>
            <person name="Toth K."/>
            <person name="King L."/>
            <person name="Bahret A."/>
            <person name="Miller B."/>
            <person name="Marra M."/>
            <person name="Martienssen R."/>
            <person name="McCombie W.R."/>
            <person name="Wilson R.K."/>
            <person name="Murphy G."/>
            <person name="Bancroft I."/>
            <person name="Volckaert G."/>
            <person name="Wambutt R."/>
            <person name="Dusterhoft A."/>
            <person name="Stiekema W."/>
            <person name="Pohl T."/>
            <person name="Entian K.D."/>
            <person name="Terryn N."/>
            <person name="Hartley N."/>
            <person name="Bent E."/>
            <person name="Johnson S."/>
            <person name="Langham S.A."/>
            <person name="McCullagh B."/>
            <person name="Robben J."/>
            <person name="Grymonprez B."/>
            <person name="Zimmermann W."/>
            <person name="Ramsperger U."/>
            <person name="Wedler H."/>
            <person name="Balke K."/>
            <person name="Wedler E."/>
            <person name="Peters S."/>
            <person name="van Staveren M."/>
            <person name="Dirkse W."/>
            <person name="Mooijman P."/>
            <person name="Lankhorst R.K."/>
            <person name="Weitzenegger T."/>
            <person name="Bothe G."/>
            <person name="Rose M."/>
            <person name="Hauf J."/>
            <person name="Berneiser S."/>
            <person name="Hempel S."/>
            <person name="Feldpausch M."/>
            <person name="Lamberth S."/>
            <person name="Villarroel R."/>
            <person name="Gielen J."/>
            <person name="Ardiles W."/>
            <person name="Bents O."/>
            <person name="Lemcke K."/>
            <person name="Kolesov G."/>
            <person name="Mayer K."/>
            <person name="Rudd S."/>
            <person name="Schoof H."/>
            <person name="Schueller C."/>
            <person name="Zaccaria P."/>
            <person name="Mewes H.W."/>
            <person name="Bevan M."/>
            <person name="Fransz P."/>
        </authorList>
    </citation>
    <scope>NUCLEOTIDE SEQUENCE [LARGE SCALE GENOMIC DNA]</scope>
    <source>
        <strain evidence="5">cv. Columbia</strain>
    </source>
</reference>
<dbReference type="Proteomes" id="UP000006548">
    <property type="component" value="Chromosome 5"/>
</dbReference>
<dbReference type="GO" id="GO:0005576">
    <property type="term" value="C:extracellular region"/>
    <property type="evidence" value="ECO:0000318"/>
    <property type="project" value="GO_Central"/>
</dbReference>
<sequence>MQLGISIIRSAPDASEDNRSRQSRSSRTVMVHQPGFRACLLRNQGNRDLTSLSDCIAARCDSLLLGKSHIINLSKNRRMPFKSRENTIFFSKRRKNSSLCPHCTAPPFQLSPTMLLMFCHDGARLKGMNPRNAEERKYRQAEGLVTPQFLSIPGSPIDLTKCWSSLLNIQGCKIEIFKSVFKWNVLLSTQPLLHTNESNYKTCQTAVRPPQQGRTEPSNDPLQHRMRPRTIVAVNHALAARSWFINQGEDGASDGGNENDEDVGMLRDGGYVIVS</sequence>
<protein>
    <submittedName>
        <fullName evidence="4">Uncharacterized protein</fullName>
    </submittedName>
</protein>
<gene>
    <name evidence="3" type="primary">MGN6.10</name>
    <name evidence="3" type="synonym">MGN6_10</name>
    <name evidence="2 3" type="ordered locus">At5g53740</name>
</gene>
<dbReference type="KEGG" id="ath:AT5G53740"/>
<reference evidence="3" key="4">
    <citation type="submission" date="2016-05" db="EMBL/GenBank/DDBJ databases">
        <authorList>
            <person name="Krishnakumar V."/>
            <person name="Cheng C.-Y."/>
            <person name="Chan A.P."/>
            <person name="Schobel S."/>
            <person name="Kim M."/>
            <person name="Ferlanti E.S."/>
            <person name="Belyaeva I."/>
            <person name="Rosen B.D."/>
            <person name="Micklem G."/>
            <person name="Miller J.R."/>
            <person name="Vaughn M."/>
            <person name="Town C.D."/>
        </authorList>
    </citation>
    <scope>NUCLEOTIDE SEQUENCE</scope>
</reference>
<dbReference type="EMBL" id="CP002688">
    <property type="protein sequence ID" value="AED96400.1"/>
    <property type="molecule type" value="Genomic_DNA"/>
</dbReference>
<organism evidence="4">
    <name type="scientific">Arabidopsis thaliana</name>
    <name type="common">Mouse-ear cress</name>
    <dbReference type="NCBI Taxonomy" id="3702"/>
    <lineage>
        <taxon>Eukaryota</taxon>
        <taxon>Viridiplantae</taxon>
        <taxon>Streptophyta</taxon>
        <taxon>Embryophyta</taxon>
        <taxon>Tracheophyta</taxon>
        <taxon>Spermatophyta</taxon>
        <taxon>Magnoliopsida</taxon>
        <taxon>eudicotyledons</taxon>
        <taxon>Gunneridae</taxon>
        <taxon>Pentapetalae</taxon>
        <taxon>rosids</taxon>
        <taxon>malvids</taxon>
        <taxon>Brassicales</taxon>
        <taxon>Brassicaceae</taxon>
        <taxon>Camelineae</taxon>
        <taxon>Arabidopsis</taxon>
    </lineage>
</organism>